<evidence type="ECO:0000313" key="3">
    <source>
        <dbReference type="Proteomes" id="UP000305888"/>
    </source>
</evidence>
<accession>A0A5B8FUC4</accession>
<dbReference type="KEGG" id="ppru:FDP22_11565"/>
<keyword evidence="1" id="KW-0732">Signal</keyword>
<keyword evidence="3" id="KW-1185">Reference proteome</keyword>
<evidence type="ECO:0000313" key="2">
    <source>
        <dbReference type="EMBL" id="QDL92356.1"/>
    </source>
</evidence>
<evidence type="ECO:0008006" key="4">
    <source>
        <dbReference type="Google" id="ProtNLM"/>
    </source>
</evidence>
<name>A0A5B8FUC4_9RHOB</name>
<dbReference type="Proteomes" id="UP000305888">
    <property type="component" value="Chromosome"/>
</dbReference>
<feature type="chain" id="PRO_5022701152" description="Transporter" evidence="1">
    <location>
        <begin position="26"/>
        <end position="240"/>
    </location>
</feature>
<sequence length="240" mass="25912">MLRPATIAILRLGCAALLAAGPFWAAGARAGAWPRGEGAAFLSLSTLLSTPAREFPLPRTEFGNRVELYGEYGLTADWTLGFDLADAPGDFGETTGIAFARRTVWQGARDVFALEFGLGMRHDEDSGTSARLRPGASWGRGFETGWGGGWMGLESSVEFTPPEDTLILKLDATIGLRPTENWALFAQLQNTRITDSGTYIKIEPSAAYRLSESSRIVLGVNIGLYGDTDLGVKLSSWLEF</sequence>
<dbReference type="RefSeq" id="WP_138573105.1">
    <property type="nucleotide sequence ID" value="NZ_CP040818.1"/>
</dbReference>
<reference evidence="2 3" key="1">
    <citation type="submission" date="2019-06" db="EMBL/GenBank/DDBJ databases">
        <title>Genome sequence of Rhodobacteraceae bacterium D4M1.</title>
        <authorList>
            <person name="Cao J."/>
        </authorList>
    </citation>
    <scope>NUCLEOTIDE SEQUENCE [LARGE SCALE GENOMIC DNA]</scope>
    <source>
        <strain evidence="2 3">D4M1</strain>
    </source>
</reference>
<feature type="signal peptide" evidence="1">
    <location>
        <begin position="1"/>
        <end position="25"/>
    </location>
</feature>
<gene>
    <name evidence="2" type="ORF">FDP22_11565</name>
</gene>
<proteinExistence type="predicted"/>
<dbReference type="OrthoDB" id="7857490at2"/>
<organism evidence="2 3">
    <name type="scientific">Paroceanicella profunda</name>
    <dbReference type="NCBI Taxonomy" id="2579971"/>
    <lineage>
        <taxon>Bacteria</taxon>
        <taxon>Pseudomonadati</taxon>
        <taxon>Pseudomonadota</taxon>
        <taxon>Alphaproteobacteria</taxon>
        <taxon>Rhodobacterales</taxon>
        <taxon>Paracoccaceae</taxon>
        <taxon>Paroceanicella</taxon>
    </lineage>
</organism>
<dbReference type="AlphaFoldDB" id="A0A5B8FUC4"/>
<protein>
    <recommendedName>
        <fullName evidence="4">Transporter</fullName>
    </recommendedName>
</protein>
<evidence type="ECO:0000256" key="1">
    <source>
        <dbReference type="SAM" id="SignalP"/>
    </source>
</evidence>
<dbReference type="EMBL" id="CP040818">
    <property type="protein sequence ID" value="QDL92356.1"/>
    <property type="molecule type" value="Genomic_DNA"/>
</dbReference>